<dbReference type="InterPro" id="IPR018154">
    <property type="entry name" value="TLV/ENV_coat_polyprotein"/>
</dbReference>
<dbReference type="GeneID" id="112548763"/>
<name>A0A3Q0FV32_ALLSI</name>
<keyword evidence="1" id="KW-1185">Reference proteome</keyword>
<proteinExistence type="predicted"/>
<protein>
    <submittedName>
        <fullName evidence="2">Uncharacterized protein LOC112548763</fullName>
    </submittedName>
</protein>
<sequence>MDLPVPYSWPPWFNSSSLSFSECTMIPLYVSRPPQTALPCSSIPWGLSGRRIKSGKLDESLTWDPLSLTPPWFLRLPPYPTPPCIKACPPITIFPLRHTPRLVTWNSSLAINVTSSHSWSSFFYPILRAAMVSWPWHNMSSPITANSEPPRSTWACHVYGNCLVLATPAPVGTLWACSDGILYTALPAVLTDVDCFLTDVVFCPPLYAHTASPHSPSLHRHLRTPVWSQLTDRERVAKGFEWAAEGYFAWGVSIVKARVAIATLAELVKVIDNATQASLRLLNKQLQDTSRMTLQNRLVLVLVLDALLKAEQTISTISKETVKQMILELKKSDIEEEETWTGLRQIKLE</sequence>
<organism evidence="1 2">
    <name type="scientific">Alligator sinensis</name>
    <name type="common">Chinese alligator</name>
    <dbReference type="NCBI Taxonomy" id="38654"/>
    <lineage>
        <taxon>Eukaryota</taxon>
        <taxon>Metazoa</taxon>
        <taxon>Chordata</taxon>
        <taxon>Craniata</taxon>
        <taxon>Vertebrata</taxon>
        <taxon>Euteleostomi</taxon>
        <taxon>Archelosauria</taxon>
        <taxon>Archosauria</taxon>
        <taxon>Crocodylia</taxon>
        <taxon>Alligatoridae</taxon>
        <taxon>Alligatorinae</taxon>
        <taxon>Alligator</taxon>
    </lineage>
</organism>
<reference evidence="2" key="1">
    <citation type="submission" date="2025-08" db="UniProtKB">
        <authorList>
            <consortium name="RefSeq"/>
        </authorList>
    </citation>
    <scope>IDENTIFICATION</scope>
</reference>
<dbReference type="RefSeq" id="XP_025051194.1">
    <property type="nucleotide sequence ID" value="XM_025195409.1"/>
</dbReference>
<dbReference type="Proteomes" id="UP000189705">
    <property type="component" value="Unplaced"/>
</dbReference>
<gene>
    <name evidence="2" type="primary">LOC112548763</name>
</gene>
<dbReference type="SUPFAM" id="SSF58069">
    <property type="entry name" value="Virus ectodomain"/>
    <property type="match status" value="1"/>
</dbReference>
<dbReference type="PANTHER" id="PTHR10424">
    <property type="entry name" value="VIRAL ENVELOPE PROTEIN"/>
    <property type="match status" value="1"/>
</dbReference>
<accession>A0A3Q0FV32</accession>
<dbReference type="AlphaFoldDB" id="A0A3Q0FV32"/>
<evidence type="ECO:0000313" key="1">
    <source>
        <dbReference type="Proteomes" id="UP000189705"/>
    </source>
</evidence>
<dbReference type="KEGG" id="asn:112548763"/>
<dbReference type="InParanoid" id="A0A3Q0FV32"/>
<evidence type="ECO:0000313" key="2">
    <source>
        <dbReference type="RefSeq" id="XP_025051194.1"/>
    </source>
</evidence>
<dbReference type="Gene3D" id="1.10.287.210">
    <property type="match status" value="1"/>
</dbReference>